<dbReference type="InterPro" id="IPR002656">
    <property type="entry name" value="Acyl_transf_3_dom"/>
</dbReference>
<dbReference type="Pfam" id="PF01757">
    <property type="entry name" value="Acyl_transf_3"/>
    <property type="match status" value="1"/>
</dbReference>
<protein>
    <submittedName>
        <fullName evidence="7">Acyltransferase</fullName>
    </submittedName>
</protein>
<reference evidence="7 8" key="1">
    <citation type="submission" date="2017-05" db="EMBL/GenBank/DDBJ databases">
        <title>Full genome sequence of Pseudorhodoplanes sinuspersici.</title>
        <authorList>
            <person name="Dastgheib S.M.M."/>
            <person name="Shavandi M."/>
            <person name="Tirandaz H."/>
        </authorList>
    </citation>
    <scope>NUCLEOTIDE SEQUENCE [LARGE SCALE GENOMIC DNA]</scope>
    <source>
        <strain evidence="7 8">RIPI110</strain>
    </source>
</reference>
<accession>A0A1W6ZYY2</accession>
<proteinExistence type="inferred from homology"/>
<dbReference type="AlphaFoldDB" id="A0A1W6ZYY2"/>
<keyword evidence="6" id="KW-0472">Membrane</keyword>
<evidence type="ECO:0000256" key="4">
    <source>
        <dbReference type="ARBA" id="ARBA00022692"/>
    </source>
</evidence>
<keyword evidence="5" id="KW-1133">Transmembrane helix</keyword>
<evidence type="ECO:0000313" key="7">
    <source>
        <dbReference type="EMBL" id="ARQ02546.1"/>
    </source>
</evidence>
<dbReference type="STRING" id="1235591.CAK95_28110"/>
<comment type="subcellular location">
    <subcellularLocation>
        <location evidence="1">Cell membrane</location>
        <topology evidence="1">Multi-pass membrane protein</topology>
    </subcellularLocation>
</comment>
<keyword evidence="4" id="KW-0812">Transmembrane</keyword>
<evidence type="ECO:0000256" key="6">
    <source>
        <dbReference type="ARBA" id="ARBA00023136"/>
    </source>
</evidence>
<organism evidence="7 8">
    <name type="scientific">Pseudorhodoplanes sinuspersici</name>
    <dbReference type="NCBI Taxonomy" id="1235591"/>
    <lineage>
        <taxon>Bacteria</taxon>
        <taxon>Pseudomonadati</taxon>
        <taxon>Pseudomonadota</taxon>
        <taxon>Alphaproteobacteria</taxon>
        <taxon>Hyphomicrobiales</taxon>
        <taxon>Pseudorhodoplanes</taxon>
    </lineage>
</organism>
<comment type="similarity">
    <text evidence="2">Belongs to the acyltransferase 3 family.</text>
</comment>
<evidence type="ECO:0000256" key="5">
    <source>
        <dbReference type="ARBA" id="ARBA00022989"/>
    </source>
</evidence>
<dbReference type="OrthoDB" id="9814956at2"/>
<keyword evidence="7" id="KW-0012">Acyltransferase</keyword>
<evidence type="ECO:0000256" key="3">
    <source>
        <dbReference type="ARBA" id="ARBA00022475"/>
    </source>
</evidence>
<dbReference type="EMBL" id="CP021112">
    <property type="protein sequence ID" value="ARQ02546.1"/>
    <property type="molecule type" value="Genomic_DNA"/>
</dbReference>
<dbReference type="PANTHER" id="PTHR40074">
    <property type="entry name" value="O-ACETYLTRANSFERASE WECH"/>
    <property type="match status" value="1"/>
</dbReference>
<dbReference type="GO" id="GO:0005886">
    <property type="term" value="C:plasma membrane"/>
    <property type="evidence" value="ECO:0007669"/>
    <property type="project" value="UniProtKB-SubCell"/>
</dbReference>
<keyword evidence="8" id="KW-1185">Reference proteome</keyword>
<dbReference type="PANTHER" id="PTHR40074:SF4">
    <property type="entry name" value="INNER MEMBRANE PROTEIN YCFT"/>
    <property type="match status" value="1"/>
</dbReference>
<dbReference type="GO" id="GO:0009246">
    <property type="term" value="P:enterobacterial common antigen biosynthetic process"/>
    <property type="evidence" value="ECO:0007669"/>
    <property type="project" value="TreeGrafter"/>
</dbReference>
<keyword evidence="3" id="KW-1003">Cell membrane</keyword>
<evidence type="ECO:0000256" key="2">
    <source>
        <dbReference type="ARBA" id="ARBA00007400"/>
    </source>
</evidence>
<sequence length="349" mass="39013">MSAPECAMPQSQRIDWVDYAKGISIILVVMMHSTLSTEDALGHAGWLHGVVEFARPFRIPAFFMIAGLFVAHTIDRDWRTFLDRKVLHFVYFYVLWLIIQFAFRAPFLVADHGALGALQAFLTAFIDPYGTLWFIYLLPVFFLATRLTRSIPPVIVFLVAAALEIAPIDTHWTLIDEFASRFVYFYSGYLFSVYILRGAAWSRSHMALVLAGLAAWFLANLWLVHAGLSTDYGISLALGFAGAAAVVAISVLLARSHLLEGLRYCGQNSIVIYLAFFLPMVITRIALAKTHVITDPGTAAALVTTMAVVTPLILHWMVRGTMFKFLFERPARFHLVPAKPKKTTLLPAE</sequence>
<name>A0A1W6ZYY2_9HYPH</name>
<gene>
    <name evidence="7" type="ORF">CAK95_28110</name>
</gene>
<evidence type="ECO:0000313" key="8">
    <source>
        <dbReference type="Proteomes" id="UP000194137"/>
    </source>
</evidence>
<evidence type="ECO:0000256" key="1">
    <source>
        <dbReference type="ARBA" id="ARBA00004651"/>
    </source>
</evidence>
<dbReference type="KEGG" id="psin:CAK95_28110"/>
<keyword evidence="7" id="KW-0808">Transferase</keyword>
<dbReference type="GO" id="GO:0016413">
    <property type="term" value="F:O-acetyltransferase activity"/>
    <property type="evidence" value="ECO:0007669"/>
    <property type="project" value="TreeGrafter"/>
</dbReference>
<dbReference type="Proteomes" id="UP000194137">
    <property type="component" value="Chromosome"/>
</dbReference>